<dbReference type="Pfam" id="PF08584">
    <property type="entry name" value="Ribonuc_P_40"/>
    <property type="match status" value="1"/>
</dbReference>
<evidence type="ECO:0000313" key="2">
    <source>
        <dbReference type="Proteomes" id="UP000256328"/>
    </source>
</evidence>
<sequence>MGHLDPKQPPVKRKPYAAILDHHFVQKVEILLPEELYEIIKGTLLTERLRPTYSRVILPLTAIVEGEFFTEYIKRGNILMFSEGRIGVDNVYTLREGALTLHLDKESYERAGLVGKPDVVTGKRGTRPRWVVEIDLRQPSMLHGKKGFDRIVYAFKNVLTTPVTWLFCDLAEDSPSPDPLQPHFPTRITADFEALRFSAALPPLSPPAKMDTNHGEEFEDFAVETHEWLSLAALASQRINPTDNVDPYLCRYNPPKPTTTKDLVKIVWKGFISPSWAHRKFVQALLTMPKNGWFAYSVASFGEDWSGESKNCTILKVPDAANEYILWEVSR</sequence>
<dbReference type="GO" id="GO:0000171">
    <property type="term" value="F:ribonuclease MRP activity"/>
    <property type="evidence" value="ECO:0007669"/>
    <property type="project" value="TreeGrafter"/>
</dbReference>
<organism evidence="1 2">
    <name type="scientific">Coleophoma crateriformis</name>
    <dbReference type="NCBI Taxonomy" id="565419"/>
    <lineage>
        <taxon>Eukaryota</taxon>
        <taxon>Fungi</taxon>
        <taxon>Dikarya</taxon>
        <taxon>Ascomycota</taxon>
        <taxon>Pezizomycotina</taxon>
        <taxon>Leotiomycetes</taxon>
        <taxon>Helotiales</taxon>
        <taxon>Dermateaceae</taxon>
        <taxon>Coleophoma</taxon>
    </lineage>
</organism>
<dbReference type="GO" id="GO:0004526">
    <property type="term" value="F:ribonuclease P activity"/>
    <property type="evidence" value="ECO:0007669"/>
    <property type="project" value="TreeGrafter"/>
</dbReference>
<dbReference type="GO" id="GO:0000447">
    <property type="term" value="P:endonucleolytic cleavage in ITS1 to separate SSU-rRNA from 5.8S rRNA and LSU-rRNA from tricistronic rRNA transcript (SSU-rRNA, 5.8S rRNA, LSU-rRNA)"/>
    <property type="evidence" value="ECO:0007669"/>
    <property type="project" value="TreeGrafter"/>
</dbReference>
<dbReference type="GO" id="GO:0000172">
    <property type="term" value="C:ribonuclease MRP complex"/>
    <property type="evidence" value="ECO:0007669"/>
    <property type="project" value="TreeGrafter"/>
</dbReference>
<name>A0A3D8RD07_9HELO</name>
<protein>
    <submittedName>
        <fullName evidence="1">Uncharacterized protein</fullName>
    </submittedName>
</protein>
<dbReference type="GO" id="GO:0001682">
    <property type="term" value="P:tRNA 5'-leader removal"/>
    <property type="evidence" value="ECO:0007669"/>
    <property type="project" value="InterPro"/>
</dbReference>
<dbReference type="Proteomes" id="UP000256328">
    <property type="component" value="Unassembled WGS sequence"/>
</dbReference>
<dbReference type="PANTHER" id="PTHR15396">
    <property type="entry name" value="RIBONUCLEASE P PROTEIN SUBUNIT P40"/>
    <property type="match status" value="1"/>
</dbReference>
<evidence type="ECO:0000313" key="1">
    <source>
        <dbReference type="EMBL" id="RDW71943.1"/>
    </source>
</evidence>
<accession>A0A3D8RD07</accession>
<dbReference type="PANTHER" id="PTHR15396:SF1">
    <property type="entry name" value="RIBONUCLEASE P PROTEIN SUBUNIT P40"/>
    <property type="match status" value="1"/>
</dbReference>
<dbReference type="InterPro" id="IPR013893">
    <property type="entry name" value="RNase_P_Rpp40"/>
</dbReference>
<gene>
    <name evidence="1" type="ORF">BP5796_07977</name>
</gene>
<dbReference type="OrthoDB" id="63112at2759"/>
<dbReference type="EMBL" id="PDLN01000011">
    <property type="protein sequence ID" value="RDW71943.1"/>
    <property type="molecule type" value="Genomic_DNA"/>
</dbReference>
<proteinExistence type="predicted"/>
<dbReference type="GO" id="GO:0030681">
    <property type="term" value="C:multimeric ribonuclease P complex"/>
    <property type="evidence" value="ECO:0007669"/>
    <property type="project" value="TreeGrafter"/>
</dbReference>
<comment type="caution">
    <text evidence="1">The sequence shown here is derived from an EMBL/GenBank/DDBJ whole genome shotgun (WGS) entry which is preliminary data.</text>
</comment>
<reference evidence="1 2" key="1">
    <citation type="journal article" date="2018" name="IMA Fungus">
        <title>IMA Genome-F 9: Draft genome sequence of Annulohypoxylon stygium, Aspergillus mulundensis, Berkeleyomyces basicola (syn. Thielaviopsis basicola), Ceratocystis smalleyi, two Cercospora beticola strains, Coleophoma cylindrospora, Fusarium fracticaudum, Phialophora cf. hyalina, and Morchella septimelata.</title>
        <authorList>
            <person name="Wingfield B.D."/>
            <person name="Bills G.F."/>
            <person name="Dong Y."/>
            <person name="Huang W."/>
            <person name="Nel W.J."/>
            <person name="Swalarsk-Parry B.S."/>
            <person name="Vaghefi N."/>
            <person name="Wilken P.M."/>
            <person name="An Z."/>
            <person name="de Beer Z.W."/>
            <person name="De Vos L."/>
            <person name="Chen L."/>
            <person name="Duong T.A."/>
            <person name="Gao Y."/>
            <person name="Hammerbacher A."/>
            <person name="Kikkert J.R."/>
            <person name="Li Y."/>
            <person name="Li H."/>
            <person name="Li K."/>
            <person name="Li Q."/>
            <person name="Liu X."/>
            <person name="Ma X."/>
            <person name="Naidoo K."/>
            <person name="Pethybridge S.J."/>
            <person name="Sun J."/>
            <person name="Steenkamp E.T."/>
            <person name="van der Nest M.A."/>
            <person name="van Wyk S."/>
            <person name="Wingfield M.J."/>
            <person name="Xiong C."/>
            <person name="Yue Q."/>
            <person name="Zhang X."/>
        </authorList>
    </citation>
    <scope>NUCLEOTIDE SEQUENCE [LARGE SCALE GENOMIC DNA]</scope>
    <source>
        <strain evidence="1 2">BP5796</strain>
    </source>
</reference>
<keyword evidence="2" id="KW-1185">Reference proteome</keyword>
<dbReference type="AlphaFoldDB" id="A0A3D8RD07"/>